<dbReference type="Pfam" id="PF02311">
    <property type="entry name" value="AraC_binding"/>
    <property type="match status" value="1"/>
</dbReference>
<name>A0ABT2ES44_9BACT</name>
<dbReference type="Proteomes" id="UP001204798">
    <property type="component" value="Unassembled WGS sequence"/>
</dbReference>
<organism evidence="6 7">
    <name type="scientific">Candidatus Fervidibacter sacchari</name>
    <dbReference type="NCBI Taxonomy" id="1448929"/>
    <lineage>
        <taxon>Bacteria</taxon>
        <taxon>Candidatus Fervidibacterota</taxon>
        <taxon>Candidatus Fervidibacter</taxon>
    </lineage>
</organism>
<dbReference type="InterPro" id="IPR009057">
    <property type="entry name" value="Homeodomain-like_sf"/>
</dbReference>
<evidence type="ECO:0000256" key="2">
    <source>
        <dbReference type="ARBA" id="ARBA00023125"/>
    </source>
</evidence>
<keyword evidence="7" id="KW-1185">Reference proteome</keyword>
<dbReference type="Gene3D" id="2.60.120.10">
    <property type="entry name" value="Jelly Rolls"/>
    <property type="match status" value="1"/>
</dbReference>
<reference evidence="6 7" key="1">
    <citation type="submission" date="2022-08" db="EMBL/GenBank/DDBJ databases">
        <title>Bacterial and archaeal communities from various locations to study Microbial Dark Matter (Phase II).</title>
        <authorList>
            <person name="Stepanauskas R."/>
        </authorList>
    </citation>
    <scope>NUCLEOTIDE SEQUENCE [LARGE SCALE GENOMIC DNA]</scope>
    <source>
        <strain evidence="6 7">PD1</strain>
    </source>
</reference>
<dbReference type="SUPFAM" id="SSF46689">
    <property type="entry name" value="Homeodomain-like"/>
    <property type="match status" value="2"/>
</dbReference>
<keyword evidence="4" id="KW-0804">Transcription</keyword>
<dbReference type="RefSeq" id="WP_259100849.1">
    <property type="nucleotide sequence ID" value="NZ_CP130454.1"/>
</dbReference>
<dbReference type="PROSITE" id="PS00041">
    <property type="entry name" value="HTH_ARAC_FAMILY_1"/>
    <property type="match status" value="1"/>
</dbReference>
<evidence type="ECO:0000256" key="3">
    <source>
        <dbReference type="ARBA" id="ARBA00023159"/>
    </source>
</evidence>
<dbReference type="InterPro" id="IPR050204">
    <property type="entry name" value="AraC_XylS_family_regulators"/>
</dbReference>
<dbReference type="InterPro" id="IPR037923">
    <property type="entry name" value="HTH-like"/>
</dbReference>
<dbReference type="InterPro" id="IPR003313">
    <property type="entry name" value="AraC-bd"/>
</dbReference>
<dbReference type="SMART" id="SM00342">
    <property type="entry name" value="HTH_ARAC"/>
    <property type="match status" value="1"/>
</dbReference>
<evidence type="ECO:0000313" key="6">
    <source>
        <dbReference type="EMBL" id="MCS3920747.1"/>
    </source>
</evidence>
<keyword evidence="2" id="KW-0238">DNA-binding</keyword>
<feature type="domain" description="HTH araC/xylS-type" evidence="5">
    <location>
        <begin position="209"/>
        <end position="306"/>
    </location>
</feature>
<sequence>MVHTFIEREERLEPLEKGVERLRQLVAQEVIPLLESRRQIPLLGAPLQQGRTPQPQSLLQRHSFLEIGIVLEGTMGLWWRGHLTICQAGSIVLIPPRCPHLPHVSLPQHPAHRVLWLVFPPHQCIAHQCAWRDGVHYVGTYCALDDEELIHLGRGLWREWQQRDEWSPFIIKGYLLALFGRMLKAPARPAVPKYERLASPLSVQDPLLEAVYRFLWSNYNHPIRLIDLANAVGYSPAYLCRHFRQKTGETPFQILRRIRLEVAKRLLALNLSVATVAEMVGFNDPLYFSKVFTRMVGMPPTLYRQQFARARR</sequence>
<dbReference type="Pfam" id="PF12833">
    <property type="entry name" value="HTH_18"/>
    <property type="match status" value="1"/>
</dbReference>
<dbReference type="InterPro" id="IPR018060">
    <property type="entry name" value="HTH_AraC"/>
</dbReference>
<evidence type="ECO:0000256" key="1">
    <source>
        <dbReference type="ARBA" id="ARBA00023015"/>
    </source>
</evidence>
<keyword evidence="3" id="KW-0010">Activator</keyword>
<dbReference type="InterPro" id="IPR014710">
    <property type="entry name" value="RmlC-like_jellyroll"/>
</dbReference>
<gene>
    <name evidence="6" type="ORF">M2350_003182</name>
</gene>
<dbReference type="PANTHER" id="PTHR46796">
    <property type="entry name" value="HTH-TYPE TRANSCRIPTIONAL ACTIVATOR RHAS-RELATED"/>
    <property type="match status" value="1"/>
</dbReference>
<comment type="caution">
    <text evidence="6">The sequence shown here is derived from an EMBL/GenBank/DDBJ whole genome shotgun (WGS) entry which is preliminary data.</text>
</comment>
<keyword evidence="1" id="KW-0805">Transcription regulation</keyword>
<dbReference type="SUPFAM" id="SSF51215">
    <property type="entry name" value="Regulatory protein AraC"/>
    <property type="match status" value="1"/>
</dbReference>
<evidence type="ECO:0000313" key="7">
    <source>
        <dbReference type="Proteomes" id="UP001204798"/>
    </source>
</evidence>
<dbReference type="Gene3D" id="1.10.10.60">
    <property type="entry name" value="Homeodomain-like"/>
    <property type="match status" value="2"/>
</dbReference>
<dbReference type="EMBL" id="JANUCP010000006">
    <property type="protein sequence ID" value="MCS3920747.1"/>
    <property type="molecule type" value="Genomic_DNA"/>
</dbReference>
<evidence type="ECO:0000259" key="5">
    <source>
        <dbReference type="PROSITE" id="PS01124"/>
    </source>
</evidence>
<dbReference type="InterPro" id="IPR018062">
    <property type="entry name" value="HTH_AraC-typ_CS"/>
</dbReference>
<dbReference type="PROSITE" id="PS01124">
    <property type="entry name" value="HTH_ARAC_FAMILY_2"/>
    <property type="match status" value="1"/>
</dbReference>
<protein>
    <submittedName>
        <fullName evidence="6">AraC-like DNA-binding protein</fullName>
    </submittedName>
</protein>
<accession>A0ABT2ES44</accession>
<evidence type="ECO:0000256" key="4">
    <source>
        <dbReference type="ARBA" id="ARBA00023163"/>
    </source>
</evidence>
<proteinExistence type="predicted"/>